<feature type="domain" description="Glycosyltransferase 2-like" evidence="1">
    <location>
        <begin position="6"/>
        <end position="142"/>
    </location>
</feature>
<dbReference type="RefSeq" id="WP_111660216.1">
    <property type="nucleotide sequence ID" value="NZ_QLLO01000006.1"/>
</dbReference>
<dbReference type="SUPFAM" id="SSF53448">
    <property type="entry name" value="Nucleotide-diphospho-sugar transferases"/>
    <property type="match status" value="1"/>
</dbReference>
<proteinExistence type="predicted"/>
<protein>
    <submittedName>
        <fullName evidence="2">Glycosyltransferase involved in cell wall biosynthesis</fullName>
    </submittedName>
</protein>
<dbReference type="PANTHER" id="PTHR22916:SF3">
    <property type="entry name" value="UDP-GLCNAC:BETAGAL BETA-1,3-N-ACETYLGLUCOSAMINYLTRANSFERASE-LIKE PROTEIN 1"/>
    <property type="match status" value="1"/>
</dbReference>
<keyword evidence="2" id="KW-0808">Transferase</keyword>
<gene>
    <name evidence="2" type="ORF">LY08_01920</name>
</gene>
<evidence type="ECO:0000313" key="3">
    <source>
        <dbReference type="Proteomes" id="UP000248703"/>
    </source>
</evidence>
<evidence type="ECO:0000259" key="1">
    <source>
        <dbReference type="Pfam" id="PF00535"/>
    </source>
</evidence>
<organism evidence="2 3">
    <name type="scientific">Olleya aquimaris</name>
    <dbReference type="NCBI Taxonomy" id="639310"/>
    <lineage>
        <taxon>Bacteria</taxon>
        <taxon>Pseudomonadati</taxon>
        <taxon>Bacteroidota</taxon>
        <taxon>Flavobacteriia</taxon>
        <taxon>Flavobacteriales</taxon>
        <taxon>Flavobacteriaceae</taxon>
    </lineage>
</organism>
<dbReference type="PANTHER" id="PTHR22916">
    <property type="entry name" value="GLYCOSYLTRANSFERASE"/>
    <property type="match status" value="1"/>
</dbReference>
<dbReference type="OrthoDB" id="6307329at2"/>
<name>A0A327RD61_9FLAO</name>
<reference evidence="2 3" key="1">
    <citation type="submission" date="2018-06" db="EMBL/GenBank/DDBJ databases">
        <title>Genomic Encyclopedia of Archaeal and Bacterial Type Strains, Phase II (KMG-II): from individual species to whole genera.</title>
        <authorList>
            <person name="Goeker M."/>
        </authorList>
    </citation>
    <scope>NUCLEOTIDE SEQUENCE [LARGE SCALE GENOMIC DNA]</scope>
    <source>
        <strain evidence="2 3">DSM 24464</strain>
    </source>
</reference>
<keyword evidence="3" id="KW-1185">Reference proteome</keyword>
<dbReference type="InterPro" id="IPR029044">
    <property type="entry name" value="Nucleotide-diphossugar_trans"/>
</dbReference>
<dbReference type="EMBL" id="QLLO01000006">
    <property type="protein sequence ID" value="RAJ13403.1"/>
    <property type="molecule type" value="Genomic_DNA"/>
</dbReference>
<dbReference type="Pfam" id="PF00535">
    <property type="entry name" value="Glycos_transf_2"/>
    <property type="match status" value="1"/>
</dbReference>
<sequence length="312" mass="36228">MSCFFSVAIPVYNKEKYILNTLTSVLNQSFQDFEIILVDDGSTDDSLKIIESLEDQRITLIKQKNQGASVARNNAIMAAKGKYIATLDADDLWESNHLQALKECIESIDNAVLYCTNYRIKRTNGFITNAKFNFEYGNTCQLVEDFFEANIINYIPHSSSVAFKKEDFLSIGGYNPKYRTGQDIDLWIKFALYGNIAFNPKITMLYNFYDEDSLSNSNLNTDRKLLITSFKKAETNHPSLKRYLDIKRYALAIRYRFLNEEDKANELIKDINPNHLNKKQRLLLKCPRFILITMKKLQQFLLKNNIYLSAFR</sequence>
<dbReference type="InterPro" id="IPR001173">
    <property type="entry name" value="Glyco_trans_2-like"/>
</dbReference>
<evidence type="ECO:0000313" key="2">
    <source>
        <dbReference type="EMBL" id="RAJ13403.1"/>
    </source>
</evidence>
<dbReference type="CDD" id="cd00761">
    <property type="entry name" value="Glyco_tranf_GTA_type"/>
    <property type="match status" value="1"/>
</dbReference>
<dbReference type="GO" id="GO:0016758">
    <property type="term" value="F:hexosyltransferase activity"/>
    <property type="evidence" value="ECO:0007669"/>
    <property type="project" value="UniProtKB-ARBA"/>
</dbReference>
<dbReference type="Proteomes" id="UP000248703">
    <property type="component" value="Unassembled WGS sequence"/>
</dbReference>
<comment type="caution">
    <text evidence="2">The sequence shown here is derived from an EMBL/GenBank/DDBJ whole genome shotgun (WGS) entry which is preliminary data.</text>
</comment>
<accession>A0A327RD61</accession>
<dbReference type="AlphaFoldDB" id="A0A327RD61"/>
<dbReference type="Gene3D" id="3.90.550.10">
    <property type="entry name" value="Spore Coat Polysaccharide Biosynthesis Protein SpsA, Chain A"/>
    <property type="match status" value="1"/>
</dbReference>